<feature type="binding site" evidence="7">
    <location>
        <position position="697"/>
    </location>
    <ligand>
        <name>phosphate</name>
        <dbReference type="ChEBI" id="CHEBI:43474"/>
        <note>substrate</note>
    </ligand>
</feature>
<reference evidence="11" key="1">
    <citation type="journal article" date="2019" name="Int. J. Syst. Evol. Microbiol.">
        <title>The Global Catalogue of Microorganisms (GCM) 10K type strain sequencing project: providing services to taxonomists for standard genome sequencing and annotation.</title>
        <authorList>
            <consortium name="The Broad Institute Genomics Platform"/>
            <consortium name="The Broad Institute Genome Sequencing Center for Infectious Disease"/>
            <person name="Wu L."/>
            <person name="Ma J."/>
        </authorList>
    </citation>
    <scope>NUCLEOTIDE SEQUENCE [LARGE SCALE GENOMIC DNA]</scope>
    <source>
        <strain evidence="11">CGMCC 1.15480</strain>
    </source>
</reference>
<dbReference type="InterPro" id="IPR018336">
    <property type="entry name" value="RNase_PH_CS"/>
</dbReference>
<dbReference type="PANTHER" id="PTHR11953:SF0">
    <property type="entry name" value="EXOSOME COMPLEX COMPONENT RRP41"/>
    <property type="match status" value="1"/>
</dbReference>
<keyword evidence="11" id="KW-1185">Reference proteome</keyword>
<dbReference type="PANTHER" id="PTHR11953">
    <property type="entry name" value="EXOSOME COMPLEX COMPONENT"/>
    <property type="match status" value="1"/>
</dbReference>
<gene>
    <name evidence="7" type="primary">rph</name>
    <name evidence="10" type="ORF">GCM10011512_18560</name>
</gene>
<feature type="compositionally biased region" description="Polar residues" evidence="8">
    <location>
        <begin position="339"/>
        <end position="351"/>
    </location>
</feature>
<dbReference type="PROSITE" id="PS01277">
    <property type="entry name" value="RIBONUCLEASE_PH"/>
    <property type="match status" value="1"/>
</dbReference>
<dbReference type="InterPro" id="IPR020568">
    <property type="entry name" value="Ribosomal_Su5_D2-typ_SF"/>
</dbReference>
<dbReference type="InterPro" id="IPR050080">
    <property type="entry name" value="RNase_PH"/>
</dbReference>
<evidence type="ECO:0000256" key="7">
    <source>
        <dbReference type="HAMAP-Rule" id="MF_00564"/>
    </source>
</evidence>
<comment type="catalytic activity">
    <reaction evidence="7">
        <text>tRNA(n+1) + phosphate = tRNA(n) + a ribonucleoside 5'-diphosphate</text>
        <dbReference type="Rhea" id="RHEA:10628"/>
        <dbReference type="Rhea" id="RHEA-COMP:17343"/>
        <dbReference type="Rhea" id="RHEA-COMP:17344"/>
        <dbReference type="ChEBI" id="CHEBI:43474"/>
        <dbReference type="ChEBI" id="CHEBI:57930"/>
        <dbReference type="ChEBI" id="CHEBI:173114"/>
        <dbReference type="EC" id="2.7.7.56"/>
    </reaction>
</comment>
<comment type="caution">
    <text evidence="10">The sequence shown here is derived from an EMBL/GenBank/DDBJ whole genome shotgun (WGS) entry which is preliminary data.</text>
</comment>
<evidence type="ECO:0000259" key="9">
    <source>
        <dbReference type="SMART" id="SM00507"/>
    </source>
</evidence>
<keyword evidence="6" id="KW-0694">RNA-binding</keyword>
<dbReference type="Proteomes" id="UP000597761">
    <property type="component" value="Unassembled WGS sequence"/>
</dbReference>
<comment type="subunit">
    <text evidence="7">Homohexameric ring arranged as a trimer of dimers.</text>
</comment>
<evidence type="ECO:0000313" key="11">
    <source>
        <dbReference type="Proteomes" id="UP000597761"/>
    </source>
</evidence>
<dbReference type="InterPro" id="IPR003615">
    <property type="entry name" value="HNH_nuc"/>
</dbReference>
<organism evidence="10 11">
    <name type="scientific">Tersicoccus solisilvae</name>
    <dbReference type="NCBI Taxonomy" id="1882339"/>
    <lineage>
        <taxon>Bacteria</taxon>
        <taxon>Bacillati</taxon>
        <taxon>Actinomycetota</taxon>
        <taxon>Actinomycetes</taxon>
        <taxon>Micrococcales</taxon>
        <taxon>Micrococcaceae</taxon>
        <taxon>Tersicoccus</taxon>
    </lineage>
</organism>
<dbReference type="InterPro" id="IPR003870">
    <property type="entry name" value="DUF222"/>
</dbReference>
<feature type="compositionally biased region" description="Basic and acidic residues" evidence="8">
    <location>
        <begin position="556"/>
        <end position="570"/>
    </location>
</feature>
<evidence type="ECO:0000313" key="10">
    <source>
        <dbReference type="EMBL" id="GGC91777.1"/>
    </source>
</evidence>
<evidence type="ECO:0000256" key="2">
    <source>
        <dbReference type="ARBA" id="ARBA00022552"/>
    </source>
</evidence>
<keyword evidence="7" id="KW-0808">Transferase</keyword>
<comment type="function">
    <text evidence="7">Phosphorolytic 3'-5' exoribonuclease that plays an important role in tRNA 3'-end maturation. Removes nucleotide residues following the 3'-CCA terminus of tRNAs; can also add nucleotides to the ends of RNA molecules by using nucleoside diphosphates as substrates, but this may not be physiologically important. Probably plays a role in initiation of 16S rRNA degradation (leading to ribosome degradation) during starvation.</text>
</comment>
<dbReference type="InterPro" id="IPR015847">
    <property type="entry name" value="ExoRNase_PH_dom2"/>
</dbReference>
<evidence type="ECO:0000256" key="3">
    <source>
        <dbReference type="ARBA" id="ARBA00022555"/>
    </source>
</evidence>
<proteinExistence type="inferred from homology"/>
<feature type="domain" description="HNH nuclease" evidence="9">
    <location>
        <begin position="443"/>
        <end position="495"/>
    </location>
</feature>
<comment type="similarity">
    <text evidence="1 7">Belongs to the RNase PH family.</text>
</comment>
<feature type="region of interest" description="Disordered" evidence="8">
    <location>
        <begin position="507"/>
        <end position="616"/>
    </location>
</feature>
<keyword evidence="5 7" id="KW-0548">Nucleotidyltransferase</keyword>
<keyword evidence="3 7" id="KW-0820">tRNA-binding</keyword>
<keyword evidence="4 7" id="KW-0819">tRNA processing</keyword>
<feature type="region of interest" description="Disordered" evidence="8">
    <location>
        <begin position="1"/>
        <end position="21"/>
    </location>
</feature>
<dbReference type="Gene3D" id="1.10.30.50">
    <property type="match status" value="1"/>
</dbReference>
<dbReference type="SUPFAM" id="SSF55666">
    <property type="entry name" value="Ribonuclease PH domain 2-like"/>
    <property type="match status" value="1"/>
</dbReference>
<dbReference type="Gene3D" id="3.30.230.70">
    <property type="entry name" value="GHMP Kinase, N-terminal domain"/>
    <property type="match status" value="1"/>
</dbReference>
<feature type="compositionally biased region" description="Low complexity" evidence="8">
    <location>
        <begin position="594"/>
        <end position="609"/>
    </location>
</feature>
<dbReference type="Pfam" id="PF03725">
    <property type="entry name" value="RNase_PH_C"/>
    <property type="match status" value="1"/>
</dbReference>
<dbReference type="CDD" id="cd11362">
    <property type="entry name" value="RNase_PH_bact"/>
    <property type="match status" value="1"/>
</dbReference>
<dbReference type="EMBL" id="BMJI01000010">
    <property type="protein sequence ID" value="GGC91777.1"/>
    <property type="molecule type" value="Genomic_DNA"/>
</dbReference>
<dbReference type="CDD" id="cd00085">
    <property type="entry name" value="HNHc"/>
    <property type="match status" value="1"/>
</dbReference>
<dbReference type="InterPro" id="IPR001247">
    <property type="entry name" value="ExoRNase_PH_dom1"/>
</dbReference>
<accession>A0ABQ1P6S6</accession>
<evidence type="ECO:0000256" key="4">
    <source>
        <dbReference type="ARBA" id="ARBA00022694"/>
    </source>
</evidence>
<dbReference type="EC" id="2.7.7.56" evidence="7"/>
<name>A0ABQ1P6S6_9MICC</name>
<dbReference type="SMART" id="SM00507">
    <property type="entry name" value="HNHc"/>
    <property type="match status" value="1"/>
</dbReference>
<evidence type="ECO:0000256" key="8">
    <source>
        <dbReference type="SAM" id="MobiDB-lite"/>
    </source>
</evidence>
<feature type="region of interest" description="Disordered" evidence="8">
    <location>
        <begin position="336"/>
        <end position="359"/>
    </location>
</feature>
<dbReference type="InterPro" id="IPR002381">
    <property type="entry name" value="RNase_PH_bac-type"/>
</dbReference>
<dbReference type="InterPro" id="IPR036345">
    <property type="entry name" value="ExoRNase_PH_dom2_sf"/>
</dbReference>
<evidence type="ECO:0000256" key="1">
    <source>
        <dbReference type="ARBA" id="ARBA00006678"/>
    </source>
</evidence>
<dbReference type="Pfam" id="PF01138">
    <property type="entry name" value="RNase_PH"/>
    <property type="match status" value="1"/>
</dbReference>
<sequence>MQMSLPVDDVAPGQGAITEPAPVAASGRPVVPAGDVAGRLARVLVDGAAGKLGLDAGVAALEDVRRLESWLVWAKHRLVTDTARAAADEQARWVEMDPTGFEELSTAVSGKARRLSRAKRLAVGDRAGVAEVACALQVSEPEAHDVLRRADRLTELLPATAHALASGAITATAGMTIADATDEYADALTSTGIDESTVFRLREAVAATEGCLLDAAHRGRTPAQLRTRARTVRDRYHPQCFAERERAARADRYVRISTDGDGMARLTALLPAAVAFRIDGRLSALARSLQAAQRPADGAEETGAAFGVDPADGSPPTLGQVRADVLADLLTGIDAHPFDSSTPSNPANTEGGTIAGLDPEPVPRVLLTVPAATLLGGDEPGELGEFGLIPAVDARDLAAHAGSFLLGVSFDADVTGTGSVGAGAGQVVPMLVTTGHLYRTPAAVRRALQIRDGTCRFPGCRRNATGCDLDHVTAWADGGTSDASNLAHLCRKHHVLKHHSGWTVTVDPRRTTYDHPGQSPPEPSELDVRNQRRGTPPWSGPRRPAGATAPNPTTRHRSDASRSTALDRRARVGGTVRRAERRRRTPRLERMTDASAATPSAATPSSATSGVARADGRAPDELRPISITRGWSDQAEGSALIEFGNTRVLCTASLTEGVPRWLRGEGRGWVTAEYAMLPRATNTRSDRESVKGRIGGRTHEISRLIGRSLRSIIDLKELGENTIVLDCDVLQADGGTRTAAITGAYVALADAVTWARTRKLIKPTAKPLKDTVSAVSVGIIDGIPMLDLPYVEDVRAETDMNVVVTGSGQFVEVQGTAEGAPFNRAELDALLDLALAGTTELAAIQRSTLGEA</sequence>
<dbReference type="HAMAP" id="MF_00564">
    <property type="entry name" value="RNase_PH"/>
    <property type="match status" value="1"/>
</dbReference>
<dbReference type="Pfam" id="PF02720">
    <property type="entry name" value="DUF222"/>
    <property type="match status" value="1"/>
</dbReference>
<feature type="binding site" evidence="7">
    <location>
        <begin position="735"/>
        <end position="737"/>
    </location>
    <ligand>
        <name>phosphate</name>
        <dbReference type="ChEBI" id="CHEBI:43474"/>
        <note>substrate</note>
    </ligand>
</feature>
<protein>
    <recommendedName>
        <fullName evidence="7">Ribonuclease PH</fullName>
        <shortName evidence="7">RNase PH</shortName>
        <ecNumber evidence="7">2.7.7.56</ecNumber>
    </recommendedName>
    <alternativeName>
        <fullName evidence="7">tRNA nucleotidyltransferase</fullName>
    </alternativeName>
</protein>
<dbReference type="NCBIfam" id="TIGR01966">
    <property type="entry name" value="RNasePH"/>
    <property type="match status" value="1"/>
</dbReference>
<keyword evidence="2 7" id="KW-0698">rRNA processing</keyword>
<evidence type="ECO:0000256" key="6">
    <source>
        <dbReference type="ARBA" id="ARBA00022884"/>
    </source>
</evidence>
<dbReference type="SUPFAM" id="SSF54211">
    <property type="entry name" value="Ribosomal protein S5 domain 2-like"/>
    <property type="match status" value="1"/>
</dbReference>
<dbReference type="InterPro" id="IPR027408">
    <property type="entry name" value="PNPase/RNase_PH_dom_sf"/>
</dbReference>
<evidence type="ECO:0000256" key="5">
    <source>
        <dbReference type="ARBA" id="ARBA00022695"/>
    </source>
</evidence>